<dbReference type="Gene3D" id="3.30.70.2220">
    <property type="entry name" value="CRISPR-Cas system, Cmr2 subunit, D1 domain, cysteine cluster"/>
    <property type="match status" value="1"/>
</dbReference>
<dbReference type="Proteomes" id="UP000001974">
    <property type="component" value="Chromosome"/>
</dbReference>
<organism evidence="6 7">
    <name type="scientific">Saccharolobus solfataricus (strain ATCC 35092 / DSM 1617 / JCM 11322 / P2)</name>
    <name type="common">Sulfolobus solfataricus</name>
    <dbReference type="NCBI Taxonomy" id="273057"/>
    <lineage>
        <taxon>Archaea</taxon>
        <taxon>Thermoproteota</taxon>
        <taxon>Thermoprotei</taxon>
        <taxon>Sulfolobales</taxon>
        <taxon>Sulfolobaceae</taxon>
        <taxon>Saccharolobus</taxon>
    </lineage>
</organism>
<keyword evidence="1" id="KW-0547">Nucleotide-binding</keyword>
<dbReference type="Pfam" id="PF12469">
    <property type="entry name" value="Cmr2_N"/>
    <property type="match status" value="1"/>
</dbReference>
<proteinExistence type="predicted"/>
<feature type="domain" description="Cas10/Cmr2 second palm" evidence="5">
    <location>
        <begin position="682"/>
        <end position="863"/>
    </location>
</feature>
<dbReference type="GO" id="GO:0051607">
    <property type="term" value="P:defense response to virus"/>
    <property type="evidence" value="ECO:0007669"/>
    <property type="project" value="UniProtKB-KW"/>
</dbReference>
<keyword evidence="3" id="KW-0812">Transmembrane</keyword>
<evidence type="ECO:0000313" key="7">
    <source>
        <dbReference type="Proteomes" id="UP000001974"/>
    </source>
</evidence>
<feature type="transmembrane region" description="Helical" evidence="3">
    <location>
        <begin position="185"/>
        <end position="203"/>
    </location>
</feature>
<dbReference type="STRING" id="273057.SSO1729"/>
<dbReference type="Pfam" id="PF22335">
    <property type="entry name" value="Cas10-Cmr2_palm2"/>
    <property type="match status" value="1"/>
</dbReference>
<dbReference type="Gene3D" id="3.30.70.270">
    <property type="match status" value="1"/>
</dbReference>
<dbReference type="CDD" id="cd09679">
    <property type="entry name" value="Cas10_III"/>
    <property type="match status" value="1"/>
</dbReference>
<dbReference type="HOGENOM" id="CLU_012640_0_0_2"/>
<feature type="transmembrane region" description="Helical" evidence="3">
    <location>
        <begin position="254"/>
        <end position="273"/>
    </location>
</feature>
<dbReference type="InterPro" id="IPR043128">
    <property type="entry name" value="Rev_trsase/Diguanyl_cyclase"/>
</dbReference>
<dbReference type="eggNOG" id="arCOG02666">
    <property type="taxonomic scope" value="Archaea"/>
</dbReference>
<feature type="transmembrane region" description="Helical" evidence="3">
    <location>
        <begin position="156"/>
        <end position="173"/>
    </location>
</feature>
<dbReference type="NCBIfam" id="TIGR02577">
    <property type="entry name" value="cas_TM1794_Cmr2"/>
    <property type="match status" value="1"/>
</dbReference>
<evidence type="ECO:0000256" key="3">
    <source>
        <dbReference type="SAM" id="Phobius"/>
    </source>
</evidence>
<gene>
    <name evidence="6" type="ordered locus">SSO1729</name>
</gene>
<accession>Q97XK4</accession>
<dbReference type="InterPro" id="IPR024615">
    <property type="entry name" value="CRISPR-assoc_Cmr2_N"/>
</dbReference>
<dbReference type="InterPro" id="IPR054767">
    <property type="entry name" value="Cas10-Cmr2_palm2"/>
</dbReference>
<dbReference type="AlphaFoldDB" id="Q97XK4"/>
<keyword evidence="3" id="KW-1133">Transmembrane helix</keyword>
<sequence length="991" mass="116431">MRRVGSKNCSRGGENRKVLLYYLLINKLLKYKELRRFFENFYSIYKKSGSRAKARKKVSAADVLASEYNRWVLNYLYSTSQRKRSFKYFKSSYIFRYFRFHNIFNPEYSVDTGYDIDYNKMGRFMEKFREIIDKFIEKQTGNTLDKTKIFKLIKSVYFLIYTIYEPLWIYFGLPVEVEDSRSPFYTIFDHLYASASMINWVYYDDRSDPKGKKGKKTQQDTYSKNAPNPKGFYVVIDIPGVQEIINSARKASDYWAGSWMLSMIIWLTVWQLIKEYGPDVLLAPTTRFNPIYYAMTLNYLEKEFGMDDGLKKEIEEILNTILGKLSGIYDYTQFLKEAIIPATASLILPKEQNTCSIKLEQEIFEYYKNAYNCIVKEIPTGNVQSDICKEFVEAFNIIYQSNSTLDNLMNVIINEAEKYADKILIRPAIYIVDIDDIRDEVESDLRNKNVNAILNNKQFNQLVPQYIFHYISTKLFREKVKEKYKREILPKPNWFTSFNKEFDYINGGKNWEYCTVCGNEPAIINFGKENDDYSASTKCEILRLAYQNRYKVTDDDLKDLKVWFKPGEKLGPLCIIKRGLYFRLRKNLEKVFKSTDDIAYSYYKNVIQPRIKDLDECEKLKNFLNAEELDVYETFGNPVIARRLFSKCTEVEDKKLPCIQKEYGVSDVNNAFIDALKGYREFYAIVKADADDMTELARGEIDAEKYFEVLPRLIKEGEFEEKESKNPKNRACKFLIYTYSNMTSIAKVINDGNILMSPTYRVALSLAMMITLLRDIKTVEVENYGQIIYAGGDDVVALVPIDRLIDTLIGLERNFVGENGFFKVRQWYIPTFYPHGRSFSVRIANIADFMTNEIQMATELLNRVKKVKWEFPNGEEKRSKFSAILSTSRTSYESVLPMWDFKYLILLKKMWLLNLSNKLSSSVFEDYESAFKEFITSERKLTKRLINYVLLKNNGKELVEDFNKLDFLSLNKKSNVYNEIFKAFRIMRGVI</sequence>
<feature type="domain" description="CRISPR-associated protein Cmr2 N-terminal" evidence="4">
    <location>
        <begin position="233"/>
        <end position="375"/>
    </location>
</feature>
<evidence type="ECO:0000256" key="1">
    <source>
        <dbReference type="ARBA" id="ARBA00022741"/>
    </source>
</evidence>
<protein>
    <submittedName>
        <fullName evidence="6">Uncharacterized protein</fullName>
    </submittedName>
</protein>
<dbReference type="PhylomeDB" id="Q97XK4"/>
<evidence type="ECO:0000259" key="5">
    <source>
        <dbReference type="Pfam" id="PF22335"/>
    </source>
</evidence>
<dbReference type="InParanoid" id="Q97XK4"/>
<keyword evidence="2" id="KW-0051">Antiviral defense</keyword>
<dbReference type="KEGG" id="sso:SSO1729"/>
<evidence type="ECO:0000259" key="4">
    <source>
        <dbReference type="Pfam" id="PF12469"/>
    </source>
</evidence>
<dbReference type="InterPro" id="IPR038242">
    <property type="entry name" value="Cmr2_N"/>
</dbReference>
<evidence type="ECO:0000256" key="2">
    <source>
        <dbReference type="ARBA" id="ARBA00023118"/>
    </source>
</evidence>
<dbReference type="PATRIC" id="fig|273057.12.peg.1772"/>
<dbReference type="InterPro" id="IPR013407">
    <property type="entry name" value="CRISPR-assoc_prot_Cmr2"/>
</dbReference>
<keyword evidence="3" id="KW-0472">Membrane</keyword>
<keyword evidence="7" id="KW-1185">Reference proteome</keyword>
<dbReference type="EnsemblBacteria" id="AAK41928">
    <property type="protein sequence ID" value="AAK41928"/>
    <property type="gene ID" value="SSO1729"/>
</dbReference>
<dbReference type="GO" id="GO:0000166">
    <property type="term" value="F:nucleotide binding"/>
    <property type="evidence" value="ECO:0007669"/>
    <property type="project" value="UniProtKB-KW"/>
</dbReference>
<dbReference type="PIR" id="A99334">
    <property type="entry name" value="A99334"/>
</dbReference>
<dbReference type="PaxDb" id="273057-SSO1729"/>
<reference evidence="7" key="1">
    <citation type="journal article" date="2001" name="Proc. Natl. Acad. Sci. U.S.A.">
        <title>The complete genome of the crenarchaeon Sulfolobus solfataricus P2.</title>
        <authorList>
            <person name="She Q."/>
            <person name="Singh R.K."/>
            <person name="Confalonieri F."/>
            <person name="Zivanovic Y."/>
            <person name="Allard G."/>
            <person name="Awayez M.J."/>
            <person name="Chan-Weiher C.C.-Y."/>
            <person name="Clausen I.G."/>
            <person name="Curtis B.A."/>
            <person name="De Moors A."/>
            <person name="Erauso G."/>
            <person name="Fletcher C."/>
            <person name="Gordon P.M.K."/>
            <person name="Heikamp-de Jong I."/>
            <person name="Jeffries A.C."/>
            <person name="Kozera C.J."/>
            <person name="Medina N."/>
            <person name="Peng X."/>
            <person name="Thi-Ngoc H.P."/>
            <person name="Redder P."/>
            <person name="Schenk M.E."/>
            <person name="Theriault C."/>
            <person name="Tolstrup N."/>
            <person name="Charlebois R.L."/>
            <person name="Doolittle W.F."/>
            <person name="Duguet M."/>
            <person name="Gaasterland T."/>
            <person name="Garrett R.A."/>
            <person name="Ragan M.A."/>
            <person name="Sensen C.W."/>
            <person name="Van der Oost J."/>
        </authorList>
    </citation>
    <scope>NUCLEOTIDE SEQUENCE [LARGE SCALE GENOMIC DNA]</scope>
    <source>
        <strain evidence="7">ATCC 35092 / DSM 1617 / JCM 11322 / P2</strain>
    </source>
</reference>
<evidence type="ECO:0000313" key="6">
    <source>
        <dbReference type="EMBL" id="AAK41928.1"/>
    </source>
</evidence>
<name>Q97XK4_SACS2</name>
<dbReference type="EMBL" id="AE006641">
    <property type="protein sequence ID" value="AAK41928.1"/>
    <property type="molecule type" value="Genomic_DNA"/>
</dbReference>